<organism evidence="1 2">
    <name type="scientific">Methylobacterium tarhaniae</name>
    <dbReference type="NCBI Taxonomy" id="1187852"/>
    <lineage>
        <taxon>Bacteria</taxon>
        <taxon>Pseudomonadati</taxon>
        <taxon>Pseudomonadota</taxon>
        <taxon>Alphaproteobacteria</taxon>
        <taxon>Hyphomicrobiales</taxon>
        <taxon>Methylobacteriaceae</taxon>
        <taxon>Methylobacterium</taxon>
    </lineage>
</organism>
<protein>
    <submittedName>
        <fullName evidence="1">Uncharacterized protein</fullName>
    </submittedName>
</protein>
<dbReference type="EMBL" id="LABZ01000302">
    <property type="protein sequence ID" value="KMO29515.1"/>
    <property type="molecule type" value="Genomic_DNA"/>
</dbReference>
<comment type="caution">
    <text evidence="1">The sequence shown here is derived from an EMBL/GenBank/DDBJ whole genome shotgun (WGS) entry which is preliminary data.</text>
</comment>
<dbReference type="AlphaFoldDB" id="A0A0J6S2X0"/>
<dbReference type="Proteomes" id="UP000036449">
    <property type="component" value="Unassembled WGS sequence"/>
</dbReference>
<evidence type="ECO:0000313" key="2">
    <source>
        <dbReference type="Proteomes" id="UP000036449"/>
    </source>
</evidence>
<evidence type="ECO:0000313" key="1">
    <source>
        <dbReference type="EMBL" id="KMO29515.1"/>
    </source>
</evidence>
<reference evidence="1 2" key="1">
    <citation type="submission" date="2015-03" db="EMBL/GenBank/DDBJ databases">
        <title>Genome sequencing of Methylobacterium tarhaniae DSM 25844.</title>
        <authorList>
            <person name="Chaudhry V."/>
            <person name="Patil P.B."/>
        </authorList>
    </citation>
    <scope>NUCLEOTIDE SEQUENCE [LARGE SCALE GENOMIC DNA]</scope>
    <source>
        <strain evidence="1 2">DSM 25844</strain>
    </source>
</reference>
<name>A0A0J6S2X0_9HYPH</name>
<dbReference type="RefSeq" id="WP_048454435.1">
    <property type="nucleotide sequence ID" value="NZ_LABZ01000302.1"/>
</dbReference>
<dbReference type="OrthoDB" id="8000995at2"/>
<dbReference type="PATRIC" id="fig|1187852.3.peg.4323"/>
<accession>A0A0J6S2X0</accession>
<sequence>MEIEQVAELARTVAALTQRHQDFFNGLVADERAKSAQAETIARLWAMSDVAVVNAAATVHGNGINPEALKALAILREAGFVREVQVPAFLEGIVYNKGDRVMVRGRIYECLSDCVTGFYRCEGDPTVEVPRLTTPNWQAVGA</sequence>
<proteinExistence type="predicted"/>
<gene>
    <name evidence="1" type="ORF">VQ03_29280</name>
</gene>
<keyword evidence="2" id="KW-1185">Reference proteome</keyword>